<dbReference type="AlphaFoldDB" id="A0A284R1T5"/>
<gene>
    <name evidence="1" type="ORF">ARMOST_06004</name>
</gene>
<evidence type="ECO:0000313" key="1">
    <source>
        <dbReference type="EMBL" id="SJL02670.1"/>
    </source>
</evidence>
<accession>A0A284R1T5</accession>
<dbReference type="EMBL" id="FUEG01000003">
    <property type="protein sequence ID" value="SJL02670.1"/>
    <property type="molecule type" value="Genomic_DNA"/>
</dbReference>
<dbReference type="OrthoDB" id="2994858at2759"/>
<sequence length="233" mass="25774">MPYLPSSSSSTCLNPVHSPLSYDKVVKTVVPKTVEEGWDACSSLHSPSPSQSVAVFDEHEEPTSLRLNIIKWREGIPLGYPDNKTLEYWELIGPLSSSPLFMTTSPTCTSFLTTPPPSPRHTSAVSFQRPVHISHSAVGSLVYNVKEQFQEDLEIRRTLIGSGCSDDDCSRSDCDTDCTVVDNSRNDIIKRMHGAEHVLKECMNNILEDPAISSDLSASVPFRTDLHLIDLRS</sequence>
<evidence type="ECO:0000313" key="2">
    <source>
        <dbReference type="Proteomes" id="UP000219338"/>
    </source>
</evidence>
<organism evidence="1 2">
    <name type="scientific">Armillaria ostoyae</name>
    <name type="common">Armillaria root rot fungus</name>
    <dbReference type="NCBI Taxonomy" id="47428"/>
    <lineage>
        <taxon>Eukaryota</taxon>
        <taxon>Fungi</taxon>
        <taxon>Dikarya</taxon>
        <taxon>Basidiomycota</taxon>
        <taxon>Agaricomycotina</taxon>
        <taxon>Agaricomycetes</taxon>
        <taxon>Agaricomycetidae</taxon>
        <taxon>Agaricales</taxon>
        <taxon>Marasmiineae</taxon>
        <taxon>Physalacriaceae</taxon>
        <taxon>Armillaria</taxon>
    </lineage>
</organism>
<protein>
    <submittedName>
        <fullName evidence="1">Uncharacterized protein</fullName>
    </submittedName>
</protein>
<name>A0A284R1T5_ARMOS</name>
<proteinExistence type="predicted"/>
<reference evidence="2" key="1">
    <citation type="journal article" date="2017" name="Nat. Ecol. Evol.">
        <title>Genome expansion and lineage-specific genetic innovations in the forest pathogenic fungi Armillaria.</title>
        <authorList>
            <person name="Sipos G."/>
            <person name="Prasanna A.N."/>
            <person name="Walter M.C."/>
            <person name="O'Connor E."/>
            <person name="Balint B."/>
            <person name="Krizsan K."/>
            <person name="Kiss B."/>
            <person name="Hess J."/>
            <person name="Varga T."/>
            <person name="Slot J."/>
            <person name="Riley R."/>
            <person name="Boka B."/>
            <person name="Rigling D."/>
            <person name="Barry K."/>
            <person name="Lee J."/>
            <person name="Mihaltcheva S."/>
            <person name="LaButti K."/>
            <person name="Lipzen A."/>
            <person name="Waldron R."/>
            <person name="Moloney N.M."/>
            <person name="Sperisen C."/>
            <person name="Kredics L."/>
            <person name="Vagvoelgyi C."/>
            <person name="Patrignani A."/>
            <person name="Fitzpatrick D."/>
            <person name="Nagy I."/>
            <person name="Doyle S."/>
            <person name="Anderson J.B."/>
            <person name="Grigoriev I.V."/>
            <person name="Gueldener U."/>
            <person name="Muensterkoetter M."/>
            <person name="Nagy L.G."/>
        </authorList>
    </citation>
    <scope>NUCLEOTIDE SEQUENCE [LARGE SCALE GENOMIC DNA]</scope>
    <source>
        <strain evidence="2">C18/9</strain>
    </source>
</reference>
<keyword evidence="2" id="KW-1185">Reference proteome</keyword>
<dbReference type="Proteomes" id="UP000219338">
    <property type="component" value="Unassembled WGS sequence"/>
</dbReference>